<feature type="non-terminal residue" evidence="2">
    <location>
        <position position="1"/>
    </location>
</feature>
<organism evidence="2">
    <name type="scientific">Schistosoma japonicum</name>
    <name type="common">Blood fluke</name>
    <dbReference type="NCBI Taxonomy" id="6182"/>
    <lineage>
        <taxon>Eukaryota</taxon>
        <taxon>Metazoa</taxon>
        <taxon>Spiralia</taxon>
        <taxon>Lophotrochozoa</taxon>
        <taxon>Platyhelminthes</taxon>
        <taxon>Trematoda</taxon>
        <taxon>Digenea</taxon>
        <taxon>Strigeidida</taxon>
        <taxon>Schistosomatoidea</taxon>
        <taxon>Schistosomatidae</taxon>
        <taxon>Schistosoma</taxon>
    </lineage>
</organism>
<sequence length="56" mass="6536">LLCDLTESGTSFLFLLSDLKKILISSGDYHRNAFVYLWVSVCVLCHARPWTFRDKR</sequence>
<reference evidence="2" key="1">
    <citation type="submission" date="2005-01" db="EMBL/GenBank/DDBJ databases">
        <authorList>
            <person name="Han Z."/>
        </authorList>
    </citation>
    <scope>NUCLEOTIDE SEQUENCE</scope>
</reference>
<keyword evidence="1" id="KW-0812">Transmembrane</keyword>
<keyword evidence="1" id="KW-0472">Membrane</keyword>
<dbReference type="AlphaFoldDB" id="Q5BS82"/>
<evidence type="ECO:0000313" key="2">
    <source>
        <dbReference type="EMBL" id="AAX30603.2"/>
    </source>
</evidence>
<keyword evidence="1" id="KW-1133">Transmembrane helix</keyword>
<accession>Q5BS82</accession>
<protein>
    <submittedName>
        <fullName evidence="2">SJCHGC05510 protein</fullName>
    </submittedName>
</protein>
<feature type="transmembrane region" description="Helical" evidence="1">
    <location>
        <begin position="33"/>
        <end position="51"/>
    </location>
</feature>
<reference evidence="2" key="2">
    <citation type="journal article" date="2006" name="PLoS Pathog.">
        <title>New perspectives on host-parasite interplay by comparative transcriptomic and proteomic analyses of Schistosoma japonicum.</title>
        <authorList>
            <person name="Liu F."/>
            <person name="Lu J."/>
            <person name="Hu W."/>
            <person name="Wang S.Y."/>
            <person name="Cui S.J."/>
            <person name="Chi M."/>
            <person name="Yan Q."/>
            <person name="Wang X.R."/>
            <person name="Song H.D."/>
            <person name="Xu X.N."/>
            <person name="Wang J.J."/>
            <person name="Zhang X.L."/>
            <person name="Zhang X."/>
            <person name="Wang Z.Q."/>
            <person name="Xue C.L."/>
            <person name="Brindley P.J."/>
            <person name="McManus D.P."/>
            <person name="Yang P.Y."/>
            <person name="Feng Z."/>
            <person name="Chen Z."/>
            <person name="Han Z.G."/>
        </authorList>
    </citation>
    <scope>NUCLEOTIDE SEQUENCE</scope>
</reference>
<proteinExistence type="evidence at transcript level"/>
<name>Q5BS82_SCHJA</name>
<evidence type="ECO:0000256" key="1">
    <source>
        <dbReference type="SAM" id="Phobius"/>
    </source>
</evidence>
<dbReference type="EMBL" id="AY915382">
    <property type="protein sequence ID" value="AAX30603.2"/>
    <property type="molecule type" value="mRNA"/>
</dbReference>